<dbReference type="GO" id="GO:0046872">
    <property type="term" value="F:metal ion binding"/>
    <property type="evidence" value="ECO:0007669"/>
    <property type="project" value="UniProtKB-KW"/>
</dbReference>
<evidence type="ECO:0000259" key="14">
    <source>
        <dbReference type="PROSITE" id="PS50939"/>
    </source>
</evidence>
<feature type="transmembrane region" description="Helical" evidence="13">
    <location>
        <begin position="153"/>
        <end position="176"/>
    </location>
</feature>
<keyword evidence="6" id="KW-0479">Metal-binding</keyword>
<evidence type="ECO:0000256" key="4">
    <source>
        <dbReference type="ARBA" id="ARBA00022617"/>
    </source>
</evidence>
<evidence type="ECO:0000256" key="13">
    <source>
        <dbReference type="SAM" id="Phobius"/>
    </source>
</evidence>
<feature type="transmembrane region" description="Helical" evidence="13">
    <location>
        <begin position="51"/>
        <end position="69"/>
    </location>
</feature>
<dbReference type="InterPro" id="IPR043205">
    <property type="entry name" value="CYB561/CYBRD1-like"/>
</dbReference>
<name>A0AAD1YKL1_9LAMI</name>
<dbReference type="PANTHER" id="PTHR10106">
    <property type="entry name" value="CYTOCHROME B561-RELATED"/>
    <property type="match status" value="1"/>
</dbReference>
<evidence type="ECO:0000256" key="8">
    <source>
        <dbReference type="ARBA" id="ARBA00022989"/>
    </source>
</evidence>
<dbReference type="AlphaFoldDB" id="A0AAD1YKL1"/>
<evidence type="ECO:0000256" key="2">
    <source>
        <dbReference type="ARBA" id="ARBA00004141"/>
    </source>
</evidence>
<keyword evidence="8 13" id="KW-1133">Transmembrane helix</keyword>
<feature type="domain" description="Cytochrome b561" evidence="14">
    <location>
        <begin position="13"/>
        <end position="213"/>
    </location>
</feature>
<evidence type="ECO:0000256" key="12">
    <source>
        <dbReference type="ARBA" id="ARBA00051575"/>
    </source>
</evidence>
<keyword evidence="16" id="KW-1185">Reference proteome</keyword>
<organism evidence="15 16">
    <name type="scientific">Fraxinus pennsylvanica</name>
    <dbReference type="NCBI Taxonomy" id="56036"/>
    <lineage>
        <taxon>Eukaryota</taxon>
        <taxon>Viridiplantae</taxon>
        <taxon>Streptophyta</taxon>
        <taxon>Embryophyta</taxon>
        <taxon>Tracheophyta</taxon>
        <taxon>Spermatophyta</taxon>
        <taxon>Magnoliopsida</taxon>
        <taxon>eudicotyledons</taxon>
        <taxon>Gunneridae</taxon>
        <taxon>Pentapetalae</taxon>
        <taxon>asterids</taxon>
        <taxon>lamiids</taxon>
        <taxon>Lamiales</taxon>
        <taxon>Oleaceae</taxon>
        <taxon>Oleeae</taxon>
        <taxon>Fraxinus</taxon>
    </lineage>
</organism>
<feature type="transmembrane region" description="Helical" evidence="13">
    <location>
        <begin position="81"/>
        <end position="102"/>
    </location>
</feature>
<dbReference type="PANTHER" id="PTHR10106:SF0">
    <property type="entry name" value="LD36721P"/>
    <property type="match status" value="1"/>
</dbReference>
<keyword evidence="3" id="KW-0813">Transport</keyword>
<dbReference type="PROSITE" id="PS50939">
    <property type="entry name" value="CYTOCHROME_B561"/>
    <property type="match status" value="1"/>
</dbReference>
<gene>
    <name evidence="15" type="ORF">FPE_LOCUS223</name>
</gene>
<keyword evidence="7" id="KW-0249">Electron transport</keyword>
<keyword evidence="4" id="KW-0349">Heme</keyword>
<keyword evidence="5 13" id="KW-0812">Transmembrane</keyword>
<evidence type="ECO:0000256" key="9">
    <source>
        <dbReference type="ARBA" id="ARBA00023004"/>
    </source>
</evidence>
<sequence>MAVPIYRFPIFAVVRIFGIAITALVLTWTVHYRGGLALISDNKDLIFNVHPVLMVIGLVLMNGEAMLAYKTVSGTKSYKKLVHLFLQFLALFLSIVGLWAAWKFHIDKGIDNFYSLHSWLGLACLLLFGIQWVAGFVTFWYPGGSRHGRASLVPWHVFFGIYIYALAIATCTTGILEKATFLQTQKRRWNGTMSDLSGVAVKPYSDRRYNRAQIYLYEAHLYDDGMSDMLNPRILAGSSEDLIGHARSYSLRIHVHVKEPHMWKFGASVERQVPVLGLGGCESKSGLRCRSGECRWNGTMSDLSGAAVKPYSNRRYNRAQIYLYEAHLYDDGMSDMLNPRILAGSSEDLIGHARSYSLRTHVHVKEPHMWKFGASVERQVPVLGLGGCESKSGLRCRSDEVGTLITRWWLLEFVDDFLIWFFS</sequence>
<dbReference type="EC" id="7.2.1.3" evidence="11"/>
<evidence type="ECO:0000256" key="6">
    <source>
        <dbReference type="ARBA" id="ARBA00022723"/>
    </source>
</evidence>
<keyword evidence="10 13" id="KW-0472">Membrane</keyword>
<evidence type="ECO:0000256" key="1">
    <source>
        <dbReference type="ARBA" id="ARBA00001970"/>
    </source>
</evidence>
<feature type="transmembrane region" description="Helical" evidence="13">
    <location>
        <begin position="12"/>
        <end position="31"/>
    </location>
</feature>
<evidence type="ECO:0000313" key="16">
    <source>
        <dbReference type="Proteomes" id="UP000834106"/>
    </source>
</evidence>
<comment type="cofactor">
    <cofactor evidence="1">
        <name>heme b</name>
        <dbReference type="ChEBI" id="CHEBI:60344"/>
    </cofactor>
</comment>
<dbReference type="GO" id="GO:0140571">
    <property type="term" value="F:transmembrane ascorbate ferrireductase activity"/>
    <property type="evidence" value="ECO:0007669"/>
    <property type="project" value="UniProtKB-EC"/>
</dbReference>
<comment type="subcellular location">
    <subcellularLocation>
        <location evidence="2">Membrane</location>
        <topology evidence="2">Multi-pass membrane protein</topology>
    </subcellularLocation>
</comment>
<dbReference type="Gene3D" id="1.20.120.1770">
    <property type="match status" value="1"/>
</dbReference>
<feature type="transmembrane region" description="Helical" evidence="13">
    <location>
        <begin position="114"/>
        <end position="141"/>
    </location>
</feature>
<accession>A0AAD1YKL1</accession>
<dbReference type="EMBL" id="OU503036">
    <property type="protein sequence ID" value="CAI9752792.1"/>
    <property type="molecule type" value="Genomic_DNA"/>
</dbReference>
<dbReference type="GO" id="GO:0016020">
    <property type="term" value="C:membrane"/>
    <property type="evidence" value="ECO:0007669"/>
    <property type="project" value="UniProtKB-SubCell"/>
</dbReference>
<evidence type="ECO:0000256" key="5">
    <source>
        <dbReference type="ARBA" id="ARBA00022692"/>
    </source>
</evidence>
<dbReference type="FunFam" id="1.20.120.1770:FF:000001">
    <property type="entry name" value="Cytochrome b reductase 1"/>
    <property type="match status" value="1"/>
</dbReference>
<dbReference type="CDD" id="cd08766">
    <property type="entry name" value="Cyt_b561_ACYB-1_like"/>
    <property type="match status" value="1"/>
</dbReference>
<dbReference type="Pfam" id="PF03188">
    <property type="entry name" value="Cytochrom_B561"/>
    <property type="match status" value="1"/>
</dbReference>
<dbReference type="InterPro" id="IPR006593">
    <property type="entry name" value="Cyt_b561/ferric_Rdtase_TM"/>
</dbReference>
<evidence type="ECO:0000256" key="11">
    <source>
        <dbReference type="ARBA" id="ARBA00024225"/>
    </source>
</evidence>
<dbReference type="SMART" id="SM00665">
    <property type="entry name" value="B561"/>
    <property type="match status" value="1"/>
</dbReference>
<keyword evidence="9" id="KW-0408">Iron</keyword>
<reference evidence="15" key="1">
    <citation type="submission" date="2023-05" db="EMBL/GenBank/DDBJ databases">
        <authorList>
            <person name="Huff M."/>
        </authorList>
    </citation>
    <scope>NUCLEOTIDE SEQUENCE</scope>
</reference>
<comment type="catalytic activity">
    <reaction evidence="12">
        <text>Fe(3+)(out) + L-ascorbate(in) = monodehydro-L-ascorbate radical(in) + Fe(2+)(out) + H(+)</text>
        <dbReference type="Rhea" id="RHEA:30403"/>
        <dbReference type="ChEBI" id="CHEBI:15378"/>
        <dbReference type="ChEBI" id="CHEBI:29033"/>
        <dbReference type="ChEBI" id="CHEBI:29034"/>
        <dbReference type="ChEBI" id="CHEBI:38290"/>
        <dbReference type="ChEBI" id="CHEBI:59513"/>
        <dbReference type="EC" id="7.2.1.3"/>
    </reaction>
</comment>
<evidence type="ECO:0000256" key="10">
    <source>
        <dbReference type="ARBA" id="ARBA00023136"/>
    </source>
</evidence>
<protein>
    <recommendedName>
        <fullName evidence="11">ascorbate ferrireductase (transmembrane)</fullName>
        <ecNumber evidence="11">7.2.1.3</ecNumber>
    </recommendedName>
</protein>
<proteinExistence type="predicted"/>
<evidence type="ECO:0000256" key="7">
    <source>
        <dbReference type="ARBA" id="ARBA00022982"/>
    </source>
</evidence>
<evidence type="ECO:0000313" key="15">
    <source>
        <dbReference type="EMBL" id="CAI9752792.1"/>
    </source>
</evidence>
<evidence type="ECO:0000256" key="3">
    <source>
        <dbReference type="ARBA" id="ARBA00022448"/>
    </source>
</evidence>
<dbReference type="Proteomes" id="UP000834106">
    <property type="component" value="Chromosome 1"/>
</dbReference>